<comment type="caution">
    <text evidence="1">The sequence shown here is derived from an EMBL/GenBank/DDBJ whole genome shotgun (WGS) entry which is preliminary data.</text>
</comment>
<evidence type="ECO:0000313" key="1">
    <source>
        <dbReference type="EMBL" id="RRT61547.1"/>
    </source>
</evidence>
<dbReference type="AlphaFoldDB" id="A0A426ZC19"/>
<sequence>TFTRHITSKLIDNIPLDVKYSYTTETYHLIKICLKSFSFPLCQPSFKYFSK</sequence>
<protein>
    <submittedName>
        <fullName evidence="1">Uncharacterized protein</fullName>
    </submittedName>
</protein>
<dbReference type="EMBL" id="AMZH03007348">
    <property type="protein sequence ID" value="RRT61547.1"/>
    <property type="molecule type" value="Genomic_DNA"/>
</dbReference>
<evidence type="ECO:0000313" key="2">
    <source>
        <dbReference type="Proteomes" id="UP000287651"/>
    </source>
</evidence>
<dbReference type="Proteomes" id="UP000287651">
    <property type="component" value="Unassembled WGS sequence"/>
</dbReference>
<accession>A0A426ZC19</accession>
<feature type="non-terminal residue" evidence="1">
    <location>
        <position position="1"/>
    </location>
</feature>
<proteinExistence type="predicted"/>
<name>A0A426ZC19_ENSVE</name>
<gene>
    <name evidence="1" type="ORF">B296_00018463</name>
</gene>
<organism evidence="1 2">
    <name type="scientific">Ensete ventricosum</name>
    <name type="common">Abyssinian banana</name>
    <name type="synonym">Musa ensete</name>
    <dbReference type="NCBI Taxonomy" id="4639"/>
    <lineage>
        <taxon>Eukaryota</taxon>
        <taxon>Viridiplantae</taxon>
        <taxon>Streptophyta</taxon>
        <taxon>Embryophyta</taxon>
        <taxon>Tracheophyta</taxon>
        <taxon>Spermatophyta</taxon>
        <taxon>Magnoliopsida</taxon>
        <taxon>Liliopsida</taxon>
        <taxon>Zingiberales</taxon>
        <taxon>Musaceae</taxon>
        <taxon>Ensete</taxon>
    </lineage>
</organism>
<reference evidence="1 2" key="1">
    <citation type="journal article" date="2014" name="Agronomy (Basel)">
        <title>A Draft Genome Sequence for Ensete ventricosum, the Drought-Tolerant Tree Against Hunger.</title>
        <authorList>
            <person name="Harrison J."/>
            <person name="Moore K.A."/>
            <person name="Paszkiewicz K."/>
            <person name="Jones T."/>
            <person name="Grant M."/>
            <person name="Ambacheew D."/>
            <person name="Muzemil S."/>
            <person name="Studholme D.J."/>
        </authorList>
    </citation>
    <scope>NUCLEOTIDE SEQUENCE [LARGE SCALE GENOMIC DNA]</scope>
</reference>